<dbReference type="PANTHER" id="PTHR13298:SF11">
    <property type="entry name" value="RAPAMYCIN-INSENSITIVE COMPANION OF MTOR"/>
    <property type="match status" value="1"/>
</dbReference>
<accession>A0A8C5E1Q1</accession>
<dbReference type="Ensembl" id="ENSGWIT00000012484.1">
    <property type="protein sequence ID" value="ENSGWIP00000011207.1"/>
    <property type="gene ID" value="ENSGWIG00000006583.1"/>
</dbReference>
<name>A0A8C5E1Q1_GOUWI</name>
<protein>
    <recommendedName>
        <fullName evidence="2">Rapamycin-insensitive companion of mTOR N-terminal domain-containing protein</fullName>
    </recommendedName>
</protein>
<dbReference type="PANTHER" id="PTHR13298">
    <property type="entry name" value="CYTOSOLIC REGULATOR PIANISSIMO"/>
    <property type="match status" value="1"/>
</dbReference>
<sequence length="224" mass="25945">YSKRRQKEFAGIVSRKSRTHQSDQQMPLKKTEPKENLQEILENIVKQDGISCVCKLCHLNNFVKLLCSVGIAEDKLGFTYEEIIICLRLTLLNEAREVRVAGLQSFRYLIRDSNVLGKVLLLQVDYLIARFIDIQQNDSERTQALRLARKVRSPFLHFFSNLVIDLTWVLRDRRGELSSFSPSFHSTYTKTRQRAQKHKGTIPPGCTQVVRRQPMCTNSNVVHK</sequence>
<dbReference type="AlphaFoldDB" id="A0A8C5E1Q1"/>
<dbReference type="GO" id="GO:0043539">
    <property type="term" value="F:protein serine/threonine kinase activator activity"/>
    <property type="evidence" value="ECO:0007669"/>
    <property type="project" value="TreeGrafter"/>
</dbReference>
<organism evidence="3 4">
    <name type="scientific">Gouania willdenowi</name>
    <name type="common">Blunt-snouted clingfish</name>
    <name type="synonym">Lepadogaster willdenowi</name>
    <dbReference type="NCBI Taxonomy" id="441366"/>
    <lineage>
        <taxon>Eukaryota</taxon>
        <taxon>Metazoa</taxon>
        <taxon>Chordata</taxon>
        <taxon>Craniata</taxon>
        <taxon>Vertebrata</taxon>
        <taxon>Euteleostomi</taxon>
        <taxon>Actinopterygii</taxon>
        <taxon>Neopterygii</taxon>
        <taxon>Teleostei</taxon>
        <taxon>Neoteleostei</taxon>
        <taxon>Acanthomorphata</taxon>
        <taxon>Ovalentaria</taxon>
        <taxon>Blenniimorphae</taxon>
        <taxon>Blenniiformes</taxon>
        <taxon>Gobiesocoidei</taxon>
        <taxon>Gobiesocidae</taxon>
        <taxon>Gobiesocinae</taxon>
        <taxon>Gouania</taxon>
    </lineage>
</organism>
<proteinExistence type="predicted"/>
<feature type="domain" description="Rapamycin-insensitive companion of mTOR N-terminal" evidence="2">
    <location>
        <begin position="58"/>
        <end position="151"/>
    </location>
</feature>
<reference evidence="3" key="3">
    <citation type="submission" date="2025-09" db="UniProtKB">
        <authorList>
            <consortium name="Ensembl"/>
        </authorList>
    </citation>
    <scope>IDENTIFICATION</scope>
</reference>
<dbReference type="Proteomes" id="UP000694680">
    <property type="component" value="Chromosome 12"/>
</dbReference>
<dbReference type="InterPro" id="IPR028268">
    <property type="entry name" value="Pianissimo_fam"/>
</dbReference>
<reference evidence="3" key="1">
    <citation type="submission" date="2020-06" db="EMBL/GenBank/DDBJ databases">
        <authorList>
            <consortium name="Wellcome Sanger Institute Data Sharing"/>
        </authorList>
    </citation>
    <scope>NUCLEOTIDE SEQUENCE [LARGE SCALE GENOMIC DNA]</scope>
</reference>
<feature type="region of interest" description="Disordered" evidence="1">
    <location>
        <begin position="1"/>
        <end position="30"/>
    </location>
</feature>
<dbReference type="GO" id="GO:0051897">
    <property type="term" value="P:positive regulation of phosphatidylinositol 3-kinase/protein kinase B signal transduction"/>
    <property type="evidence" value="ECO:0007669"/>
    <property type="project" value="TreeGrafter"/>
</dbReference>
<dbReference type="Pfam" id="PF14664">
    <property type="entry name" value="RICTOR_N"/>
    <property type="match status" value="1"/>
</dbReference>
<evidence type="ECO:0000259" key="2">
    <source>
        <dbReference type="Pfam" id="PF14664"/>
    </source>
</evidence>
<dbReference type="GO" id="GO:0031932">
    <property type="term" value="C:TORC2 complex"/>
    <property type="evidence" value="ECO:0007669"/>
    <property type="project" value="InterPro"/>
</dbReference>
<dbReference type="InterPro" id="IPR028267">
    <property type="entry name" value="Pianissimo_N"/>
</dbReference>
<evidence type="ECO:0000256" key="1">
    <source>
        <dbReference type="SAM" id="MobiDB-lite"/>
    </source>
</evidence>
<dbReference type="GO" id="GO:0038203">
    <property type="term" value="P:TORC2 signaling"/>
    <property type="evidence" value="ECO:0007669"/>
    <property type="project" value="TreeGrafter"/>
</dbReference>
<evidence type="ECO:0000313" key="4">
    <source>
        <dbReference type="Proteomes" id="UP000694680"/>
    </source>
</evidence>
<reference evidence="3" key="2">
    <citation type="submission" date="2025-08" db="UniProtKB">
        <authorList>
            <consortium name="Ensembl"/>
        </authorList>
    </citation>
    <scope>IDENTIFICATION</scope>
</reference>
<keyword evidence="4" id="KW-1185">Reference proteome</keyword>
<evidence type="ECO:0000313" key="3">
    <source>
        <dbReference type="Ensembl" id="ENSGWIP00000011207.1"/>
    </source>
</evidence>